<evidence type="ECO:0000256" key="1">
    <source>
        <dbReference type="SAM" id="MobiDB-lite"/>
    </source>
</evidence>
<evidence type="ECO:0000313" key="3">
    <source>
        <dbReference type="EMBL" id="KAJ4349516.1"/>
    </source>
</evidence>
<comment type="caution">
    <text evidence="3">The sequence shown here is derived from an EMBL/GenBank/DDBJ whole genome shotgun (WGS) entry which is preliminary data.</text>
</comment>
<sequence length="297" mass="33256">MDTLARYANPPFNYLGTTLFLSYILLAFYFTFTISLSLYGQYKRLSGLKVAEDVKNARRRHIKIYAFLASIGFALLSYNMLSFLIQSLTTWARTQNLLGRRLSLLDLRFWMLETNLFGTFAQELVQKRPSAFWTQAALLATWFWNVWMAFKGLSPDAHLKETQEKSPTTKAAPKTETPQPQAKKTSLVIPTILFNAALLALSSLRSHSIFMPLVLFTRLLLLVPHTGRLRFSQNDILQSVSISFGFLVANLTMSRGTTTFREVVAGLSNGGFATKTLGYDAELGLLICAILGWGGGV</sequence>
<feature type="transmembrane region" description="Helical" evidence="2">
    <location>
        <begin position="20"/>
        <end position="39"/>
    </location>
</feature>
<organism evidence="3 4">
    <name type="scientific">Didymosphaeria variabile</name>
    <dbReference type="NCBI Taxonomy" id="1932322"/>
    <lineage>
        <taxon>Eukaryota</taxon>
        <taxon>Fungi</taxon>
        <taxon>Dikarya</taxon>
        <taxon>Ascomycota</taxon>
        <taxon>Pezizomycotina</taxon>
        <taxon>Dothideomycetes</taxon>
        <taxon>Pleosporomycetidae</taxon>
        <taxon>Pleosporales</taxon>
        <taxon>Massarineae</taxon>
        <taxon>Didymosphaeriaceae</taxon>
        <taxon>Didymosphaeria</taxon>
    </lineage>
</organism>
<keyword evidence="2" id="KW-0812">Transmembrane</keyword>
<keyword evidence="2" id="KW-0472">Membrane</keyword>
<feature type="region of interest" description="Disordered" evidence="1">
    <location>
        <begin position="161"/>
        <end position="181"/>
    </location>
</feature>
<dbReference type="GeneID" id="80911662"/>
<evidence type="ECO:0000313" key="4">
    <source>
        <dbReference type="Proteomes" id="UP001140513"/>
    </source>
</evidence>
<feature type="transmembrane region" description="Helical" evidence="2">
    <location>
        <begin position="64"/>
        <end position="85"/>
    </location>
</feature>
<gene>
    <name evidence="3" type="ORF">N0V89_008132</name>
</gene>
<name>A0A9W8XHI4_9PLEO</name>
<accession>A0A9W8XHI4</accession>
<protein>
    <submittedName>
        <fullName evidence="3">Uncharacterized protein</fullName>
    </submittedName>
</protein>
<dbReference type="OrthoDB" id="18595at2759"/>
<evidence type="ECO:0000256" key="2">
    <source>
        <dbReference type="SAM" id="Phobius"/>
    </source>
</evidence>
<dbReference type="AlphaFoldDB" id="A0A9W8XHI4"/>
<dbReference type="EMBL" id="JAPEUX010000006">
    <property type="protein sequence ID" value="KAJ4349516.1"/>
    <property type="molecule type" value="Genomic_DNA"/>
</dbReference>
<dbReference type="Proteomes" id="UP001140513">
    <property type="component" value="Unassembled WGS sequence"/>
</dbReference>
<dbReference type="RefSeq" id="XP_056068446.1">
    <property type="nucleotide sequence ID" value="XM_056216890.1"/>
</dbReference>
<proteinExistence type="predicted"/>
<reference evidence="3" key="1">
    <citation type="submission" date="2022-10" db="EMBL/GenBank/DDBJ databases">
        <title>Tapping the CABI collections for fungal endophytes: first genome assemblies for Collariella, Neodidymelliopsis, Ascochyta clinopodiicola, Didymella pomorum, Didymosphaeria variabile, Neocosmospora piperis and Neocucurbitaria cava.</title>
        <authorList>
            <person name="Hill R."/>
        </authorList>
    </citation>
    <scope>NUCLEOTIDE SEQUENCE</scope>
    <source>
        <strain evidence="3">IMI 356815</strain>
    </source>
</reference>
<keyword evidence="2" id="KW-1133">Transmembrane helix</keyword>
<keyword evidence="4" id="KW-1185">Reference proteome</keyword>
<feature type="compositionally biased region" description="Low complexity" evidence="1">
    <location>
        <begin position="168"/>
        <end position="180"/>
    </location>
</feature>